<dbReference type="InterPro" id="IPR003035">
    <property type="entry name" value="RWP-RK_dom"/>
</dbReference>
<keyword evidence="2" id="KW-0238">DNA-binding</keyword>
<dbReference type="Pfam" id="PF00564">
    <property type="entry name" value="PB1"/>
    <property type="match status" value="1"/>
</dbReference>
<feature type="domain" description="PB1" evidence="7">
    <location>
        <begin position="924"/>
        <end position="1006"/>
    </location>
</feature>
<evidence type="ECO:0000313" key="8">
    <source>
        <dbReference type="EMBL" id="KAI3867327.1"/>
    </source>
</evidence>
<dbReference type="Proteomes" id="UP001202328">
    <property type="component" value="Unassembled WGS sequence"/>
</dbReference>
<dbReference type="Pfam" id="PF22922">
    <property type="entry name" value="GAF_NLP"/>
    <property type="match status" value="1"/>
</dbReference>
<protein>
    <submittedName>
        <fullName evidence="8">Uncharacterized protein</fullName>
    </submittedName>
</protein>
<organism evidence="8 9">
    <name type="scientific">Papaver atlanticum</name>
    <dbReference type="NCBI Taxonomy" id="357466"/>
    <lineage>
        <taxon>Eukaryota</taxon>
        <taxon>Viridiplantae</taxon>
        <taxon>Streptophyta</taxon>
        <taxon>Embryophyta</taxon>
        <taxon>Tracheophyta</taxon>
        <taxon>Spermatophyta</taxon>
        <taxon>Magnoliopsida</taxon>
        <taxon>Ranunculales</taxon>
        <taxon>Papaveraceae</taxon>
        <taxon>Papaveroideae</taxon>
        <taxon>Papaver</taxon>
    </lineage>
</organism>
<evidence type="ECO:0000256" key="5">
    <source>
        <dbReference type="SAM" id="MobiDB-lite"/>
    </source>
</evidence>
<dbReference type="CDD" id="cd06407">
    <property type="entry name" value="PB1_NLP"/>
    <property type="match status" value="1"/>
</dbReference>
<feature type="compositionally biased region" description="Low complexity" evidence="5">
    <location>
        <begin position="776"/>
        <end position="790"/>
    </location>
</feature>
<keyword evidence="1" id="KW-0805">Transcription regulation</keyword>
<dbReference type="Gene3D" id="3.10.20.90">
    <property type="entry name" value="Phosphatidylinositol 3-kinase Catalytic Subunit, Chain A, domain 1"/>
    <property type="match status" value="1"/>
</dbReference>
<dbReference type="AlphaFoldDB" id="A0AAD4S717"/>
<feature type="compositionally biased region" description="Polar residues" evidence="5">
    <location>
        <begin position="791"/>
        <end position="804"/>
    </location>
</feature>
<feature type="compositionally biased region" description="Low complexity" evidence="5">
    <location>
        <begin position="713"/>
        <end position="729"/>
    </location>
</feature>
<dbReference type="Pfam" id="PF02042">
    <property type="entry name" value="RWP-RK"/>
    <property type="match status" value="1"/>
</dbReference>
<evidence type="ECO:0000259" key="7">
    <source>
        <dbReference type="PROSITE" id="PS51745"/>
    </source>
</evidence>
<keyword evidence="3" id="KW-0804">Transcription</keyword>
<dbReference type="InterPro" id="IPR053793">
    <property type="entry name" value="PB1-like"/>
</dbReference>
<feature type="domain" description="RWP-RK" evidence="6">
    <location>
        <begin position="629"/>
        <end position="710"/>
    </location>
</feature>
<feature type="region of interest" description="Disordered" evidence="5">
    <location>
        <begin position="614"/>
        <end position="636"/>
    </location>
</feature>
<dbReference type="InterPro" id="IPR055081">
    <property type="entry name" value="NLP1-9_GAF"/>
</dbReference>
<evidence type="ECO:0000256" key="2">
    <source>
        <dbReference type="ARBA" id="ARBA00023125"/>
    </source>
</evidence>
<evidence type="ECO:0000256" key="1">
    <source>
        <dbReference type="ARBA" id="ARBA00023015"/>
    </source>
</evidence>
<evidence type="ECO:0000256" key="3">
    <source>
        <dbReference type="ARBA" id="ARBA00023163"/>
    </source>
</evidence>
<keyword evidence="4" id="KW-0539">Nucleus</keyword>
<comment type="caution">
    <text evidence="8">The sequence shown here is derived from an EMBL/GenBank/DDBJ whole genome shotgun (WGS) entry which is preliminary data.</text>
</comment>
<evidence type="ECO:0000256" key="4">
    <source>
        <dbReference type="ARBA" id="ARBA00023242"/>
    </source>
</evidence>
<dbReference type="EMBL" id="JAJJMB010013564">
    <property type="protein sequence ID" value="KAI3867327.1"/>
    <property type="molecule type" value="Genomic_DNA"/>
</dbReference>
<reference evidence="8" key="1">
    <citation type="submission" date="2022-04" db="EMBL/GenBank/DDBJ databases">
        <title>A functionally conserved STORR gene fusion in Papaver species that diverged 16.8 million years ago.</title>
        <authorList>
            <person name="Catania T."/>
        </authorList>
    </citation>
    <scope>NUCLEOTIDE SEQUENCE</scope>
    <source>
        <strain evidence="8">S-188037</strain>
    </source>
</reference>
<proteinExistence type="predicted"/>
<dbReference type="PROSITE" id="PS51519">
    <property type="entry name" value="RWP_RK"/>
    <property type="match status" value="1"/>
</dbReference>
<feature type="region of interest" description="Disordered" evidence="5">
    <location>
        <begin position="713"/>
        <end position="805"/>
    </location>
</feature>
<sequence length="1019" mass="113051">MMSCSSSPEEEEDINLKNFFSKSLNMESSNNRYPFMDLDSVDLDSSSWSSFDMFPLISNQFLGNHHQPSTSSSQFLLSLNTSLSPPHHNPVNPGLSIETPSSPLWVFTDFEDKSSAAGGGGDGGGGGLVPNSSNGGFQLTNHPKFLSSNTDSMMEKHLGQLGGKEGKKKLFSAEGPDESCVMKERMMQALRYFKESMETQQVLAQVWAPVKKGDKYVLTTSGQPFVLDAHNNGLLQYRTVSLMYIFSLDGESDRELGLPGRVFRQKLPEWTPNVQYYSNKEYQRLTHALNYNVRGTLALPVFETSGKNCIGVIELITTSHKVNYAPEVDKVCKALEAVNLKTSEIMDSPSVQICNEGRQNALAEILEILTVVCETHKLPMAQTWIPCRHRSIIAHGGGVQKSCTSFDGSCMGQICMSTTDVAFYVIDPHMWGFRDACSEHHLQNGQGVAGRAFLSLGSCFSRDITKFSKTNYPLVHYARMFDLRSSFAICLRSAHTGTDDYILEFFLPPTIVETSQQQAFLSSLFATMKQHFRNLKVASGKDLEEEERSIEIIEASVEHKCDPKLEISPVTKFAPMQNGLMNKAGGVNQSDLLEKRFPVENDAKRKVEYLNTVDVNHGSHSPSGNQEVKKTTERRRGKTEKCISLDVLQQYFSGSLKDAAKSLGVCPTTMKRICRQHGISRWPSRKINKVNRSLSKIKRVIESVHGGEGAFDLTSLTSSPLPAPVSSPSWHSDRKEQFPGSKPLIESPRRMTPGNEEQCDTKNIIEPRKGAKRSKTGSSSTDDSAGTPTSHLSCQGSPANNEVTPSKDLFVSSIQEHGQDTRNSFGMPFQPFREINLCAAYTTPDVRMTTELQPVPSGLLTKDSASCADLRNLSNLALESYPDEKFLKSTWTNPICFTNHSSPPETMNPAQIIHSIRTKQDVRTVSVKVSFKEAIIRFRVSLMAGLTELKEEIAKRLRLEVGTFEVKYLDDDHEWVLLSCDADLLECFDISKLSGGHVIRLLVHDAMGSFESSCESSGD</sequence>
<dbReference type="InterPro" id="IPR045012">
    <property type="entry name" value="NLP"/>
</dbReference>
<accession>A0AAD4S717</accession>
<dbReference type="GO" id="GO:0003700">
    <property type="term" value="F:DNA-binding transcription factor activity"/>
    <property type="evidence" value="ECO:0007669"/>
    <property type="project" value="InterPro"/>
</dbReference>
<dbReference type="PANTHER" id="PTHR32002:SF35">
    <property type="entry name" value="PROTEIN NLP6"/>
    <property type="match status" value="1"/>
</dbReference>
<dbReference type="SMART" id="SM00666">
    <property type="entry name" value="PB1"/>
    <property type="match status" value="1"/>
</dbReference>
<dbReference type="PROSITE" id="PS51745">
    <property type="entry name" value="PB1"/>
    <property type="match status" value="1"/>
</dbReference>
<evidence type="ECO:0000313" key="9">
    <source>
        <dbReference type="Proteomes" id="UP001202328"/>
    </source>
</evidence>
<dbReference type="InterPro" id="IPR034891">
    <property type="entry name" value="PB1_NLP"/>
</dbReference>
<evidence type="ECO:0000259" key="6">
    <source>
        <dbReference type="PROSITE" id="PS51519"/>
    </source>
</evidence>
<dbReference type="InterPro" id="IPR000270">
    <property type="entry name" value="PB1_dom"/>
</dbReference>
<dbReference type="PANTHER" id="PTHR32002">
    <property type="entry name" value="PROTEIN NLP8"/>
    <property type="match status" value="1"/>
</dbReference>
<feature type="compositionally biased region" description="Basic and acidic residues" evidence="5">
    <location>
        <begin position="759"/>
        <end position="769"/>
    </location>
</feature>
<dbReference type="SUPFAM" id="SSF54277">
    <property type="entry name" value="CAD &amp; PB1 domains"/>
    <property type="match status" value="1"/>
</dbReference>
<name>A0AAD4S717_9MAGN</name>
<dbReference type="GO" id="GO:0003677">
    <property type="term" value="F:DNA binding"/>
    <property type="evidence" value="ECO:0007669"/>
    <property type="project" value="UniProtKB-KW"/>
</dbReference>
<gene>
    <name evidence="8" type="ORF">MKW98_001761</name>
</gene>
<keyword evidence="9" id="KW-1185">Reference proteome</keyword>